<accession>A0A6B4JRV5</accession>
<evidence type="ECO:0000313" key="2">
    <source>
        <dbReference type="Proteomes" id="UP000486903"/>
    </source>
</evidence>
<dbReference type="RefSeq" id="WP_003371009.1">
    <property type="nucleotide sequence ID" value="NZ_JACBBA010000010.1"/>
</dbReference>
<evidence type="ECO:0000313" key="1">
    <source>
        <dbReference type="EMBL" id="NFV28074.1"/>
    </source>
</evidence>
<sequence>MNLHKTIIDNEGFIIEVCVLFINNNPQGFEITEDMKIVDRYTLGNELIKPKWDFDNKKWIESATDEEIKEWEEQNKPLPKEPSETDLLKIELAENTKDLAKKDLEIEQLQKDIADITKQLAVGGNI</sequence>
<protein>
    <submittedName>
        <fullName evidence="1">Uncharacterized protein</fullName>
    </submittedName>
</protein>
<organism evidence="1 2">
    <name type="scientific">Clostridium botulinum</name>
    <dbReference type="NCBI Taxonomy" id="1491"/>
    <lineage>
        <taxon>Bacteria</taxon>
        <taxon>Bacillati</taxon>
        <taxon>Bacillota</taxon>
        <taxon>Clostridia</taxon>
        <taxon>Eubacteriales</taxon>
        <taxon>Clostridiaceae</taxon>
        <taxon>Clostridium</taxon>
    </lineage>
</organism>
<gene>
    <name evidence="1" type="ORF">FDG31_18460</name>
</gene>
<dbReference type="EMBL" id="SXFB01000033">
    <property type="protein sequence ID" value="NFV28074.1"/>
    <property type="molecule type" value="Genomic_DNA"/>
</dbReference>
<name>A0A6B4JRV5_CLOBO</name>
<dbReference type="Proteomes" id="UP000486903">
    <property type="component" value="Unassembled WGS sequence"/>
</dbReference>
<reference evidence="1 2" key="1">
    <citation type="submission" date="2019-04" db="EMBL/GenBank/DDBJ databases">
        <title>Genome sequencing of Clostridium botulinum Groups I-IV and Clostridium butyricum.</title>
        <authorList>
            <person name="Brunt J."/>
            <person name="Van Vliet A.H.M."/>
            <person name="Stringer S.C."/>
            <person name="Carter A.T."/>
            <person name="Peck M.W."/>
        </authorList>
    </citation>
    <scope>NUCLEOTIDE SEQUENCE [LARGE SCALE GENOMIC DNA]</scope>
    <source>
        <strain evidence="1 2">BL81</strain>
    </source>
</reference>
<proteinExistence type="predicted"/>
<comment type="caution">
    <text evidence="1">The sequence shown here is derived from an EMBL/GenBank/DDBJ whole genome shotgun (WGS) entry which is preliminary data.</text>
</comment>
<dbReference type="AlphaFoldDB" id="A0A6B4JRV5"/>